<evidence type="ECO:0000256" key="2">
    <source>
        <dbReference type="ARBA" id="ARBA00022801"/>
    </source>
</evidence>
<dbReference type="CDD" id="cd00586">
    <property type="entry name" value="4HBT"/>
    <property type="match status" value="1"/>
</dbReference>
<evidence type="ECO:0000256" key="1">
    <source>
        <dbReference type="ARBA" id="ARBA00005953"/>
    </source>
</evidence>
<evidence type="ECO:0000313" key="3">
    <source>
        <dbReference type="EMBL" id="NKI18514.1"/>
    </source>
</evidence>
<proteinExistence type="inferred from homology"/>
<keyword evidence="2" id="KW-0378">Hydrolase</keyword>
<accession>A0ABX1GH24</accession>
<comment type="caution">
    <text evidence="3">The sequence shown here is derived from an EMBL/GenBank/DDBJ whole genome shotgun (WGS) entry which is preliminary data.</text>
</comment>
<dbReference type="Proteomes" id="UP000765845">
    <property type="component" value="Unassembled WGS sequence"/>
</dbReference>
<dbReference type="SUPFAM" id="SSF54637">
    <property type="entry name" value="Thioesterase/thiol ester dehydrase-isomerase"/>
    <property type="match status" value="1"/>
</dbReference>
<dbReference type="Gene3D" id="3.10.129.10">
    <property type="entry name" value="Hotdog Thioesterase"/>
    <property type="match status" value="1"/>
</dbReference>
<keyword evidence="4" id="KW-1185">Reference proteome</keyword>
<name>A0ABX1GH24_9GAMM</name>
<dbReference type="PANTHER" id="PTHR31793">
    <property type="entry name" value="4-HYDROXYBENZOYL-COA THIOESTERASE FAMILY MEMBER"/>
    <property type="match status" value="1"/>
</dbReference>
<dbReference type="EMBL" id="JAAWWK010000005">
    <property type="protein sequence ID" value="NKI18514.1"/>
    <property type="molecule type" value="Genomic_DNA"/>
</dbReference>
<evidence type="ECO:0000313" key="4">
    <source>
        <dbReference type="Proteomes" id="UP000765845"/>
    </source>
</evidence>
<dbReference type="InterPro" id="IPR029069">
    <property type="entry name" value="HotDog_dom_sf"/>
</dbReference>
<comment type="similarity">
    <text evidence="1">Belongs to the 4-hydroxybenzoyl-CoA thioesterase family.</text>
</comment>
<reference evidence="3 4" key="1">
    <citation type="submission" date="2020-04" db="EMBL/GenBank/DDBJ databases">
        <authorList>
            <person name="Yoon J."/>
        </authorList>
    </citation>
    <scope>NUCLEOTIDE SEQUENCE [LARGE SCALE GENOMIC DNA]</scope>
    <source>
        <strain evidence="3 4">KMU-166</strain>
    </source>
</reference>
<dbReference type="InterPro" id="IPR050563">
    <property type="entry name" value="4-hydroxybenzoyl-CoA_TE"/>
</dbReference>
<sequence length="145" mass="16486">MSDDTLLRRDHYHWFTPITLRWMDNDVYGHANNVNYYSWFDTTANTFLIEQGGLDIHHGKEIGYIVHSECFYRSAVAFPDTLDGALRVNRLGNSSVEYGLAIFRQGEDTAAAHGRFTHVFVNRETEKPVPISGSLRDTLASLMSS</sequence>
<gene>
    <name evidence="3" type="ORF">HCU74_13945</name>
</gene>
<organism evidence="3 4">
    <name type="scientific">Spongiibacter thalassae</name>
    <dbReference type="NCBI Taxonomy" id="2721624"/>
    <lineage>
        <taxon>Bacteria</taxon>
        <taxon>Pseudomonadati</taxon>
        <taxon>Pseudomonadota</taxon>
        <taxon>Gammaproteobacteria</taxon>
        <taxon>Cellvibrionales</taxon>
        <taxon>Spongiibacteraceae</taxon>
        <taxon>Spongiibacter</taxon>
    </lineage>
</organism>
<dbReference type="RefSeq" id="WP_168451050.1">
    <property type="nucleotide sequence ID" value="NZ_JAAWWK010000005.1"/>
</dbReference>
<protein>
    <submittedName>
        <fullName evidence="3">Acyl-CoA thioesterase</fullName>
    </submittedName>
</protein>
<dbReference type="Pfam" id="PF13279">
    <property type="entry name" value="4HBT_2"/>
    <property type="match status" value="1"/>
</dbReference>
<dbReference type="PANTHER" id="PTHR31793:SF27">
    <property type="entry name" value="NOVEL THIOESTERASE SUPERFAMILY DOMAIN AND SAPOSIN A-TYPE DOMAIN CONTAINING PROTEIN (0610012H03RIK)"/>
    <property type="match status" value="1"/>
</dbReference>